<evidence type="ECO:0000313" key="1">
    <source>
        <dbReference type="EMBL" id="MDG0811870.1"/>
    </source>
</evidence>
<keyword evidence="2" id="KW-1185">Reference proteome</keyword>
<sequence>MGTEQNQQLADTLEELRQFIPRLIRAAIELSDRFYAPMNDDTWSLLGDVLQAMDDLYRTAQTISTQFGEMHHFSVNGWDMQEFSLKLNGEFQRMNQCTDQEDYVGAGDIFKFELIPPSSAVVASTR</sequence>
<gene>
    <name evidence="1" type="ORF">OMP40_22720</name>
</gene>
<proteinExistence type="predicted"/>
<dbReference type="AlphaFoldDB" id="A0A9X4QUM0"/>
<organism evidence="1 2">
    <name type="scientific">Cohnella rhizosphaerae</name>
    <dbReference type="NCBI Taxonomy" id="1457232"/>
    <lineage>
        <taxon>Bacteria</taxon>
        <taxon>Bacillati</taxon>
        <taxon>Bacillota</taxon>
        <taxon>Bacilli</taxon>
        <taxon>Bacillales</taxon>
        <taxon>Paenibacillaceae</taxon>
        <taxon>Cohnella</taxon>
    </lineage>
</organism>
<dbReference type="RefSeq" id="WP_277534738.1">
    <property type="nucleotide sequence ID" value="NZ_JAPDIA010000007.1"/>
</dbReference>
<evidence type="ECO:0000313" key="2">
    <source>
        <dbReference type="Proteomes" id="UP001153404"/>
    </source>
</evidence>
<protein>
    <submittedName>
        <fullName evidence="1">Uncharacterized protein</fullName>
    </submittedName>
</protein>
<reference evidence="1" key="1">
    <citation type="submission" date="2022-10" db="EMBL/GenBank/DDBJ databases">
        <title>Comparative genomic analysis of Cohnella hashimotonis sp. nov., isolated from the International Space Station.</title>
        <authorList>
            <person name="Simpson A."/>
            <person name="Venkateswaran K."/>
        </authorList>
    </citation>
    <scope>NUCLEOTIDE SEQUENCE</scope>
    <source>
        <strain evidence="1">DSM 28161</strain>
    </source>
</reference>
<accession>A0A9X4QUM0</accession>
<comment type="caution">
    <text evidence="1">The sequence shown here is derived from an EMBL/GenBank/DDBJ whole genome shotgun (WGS) entry which is preliminary data.</text>
</comment>
<dbReference type="Proteomes" id="UP001153404">
    <property type="component" value="Unassembled WGS sequence"/>
</dbReference>
<dbReference type="EMBL" id="JAPDIA010000007">
    <property type="protein sequence ID" value="MDG0811870.1"/>
    <property type="molecule type" value="Genomic_DNA"/>
</dbReference>
<name>A0A9X4QUM0_9BACL</name>